<keyword evidence="2 5" id="KW-0067">ATP-binding</keyword>
<feature type="domain" description="ABC transporter" evidence="4">
    <location>
        <begin position="1"/>
        <end position="226"/>
    </location>
</feature>
<dbReference type="EMBL" id="JAARPY010000003">
    <property type="protein sequence ID" value="MBC1398164.1"/>
    <property type="molecule type" value="Genomic_DNA"/>
</dbReference>
<evidence type="ECO:0000256" key="1">
    <source>
        <dbReference type="ARBA" id="ARBA00022741"/>
    </source>
</evidence>
<keyword evidence="3" id="KW-1133">Transmembrane helix</keyword>
<organism evidence="5 6">
    <name type="scientific">Listeria fleischmannii</name>
    <dbReference type="NCBI Taxonomy" id="1069827"/>
    <lineage>
        <taxon>Bacteria</taxon>
        <taxon>Bacillati</taxon>
        <taxon>Bacillota</taxon>
        <taxon>Bacilli</taxon>
        <taxon>Bacillales</taxon>
        <taxon>Listeriaceae</taxon>
        <taxon>Listeria</taxon>
    </lineage>
</organism>
<accession>A0A841YD58</accession>
<evidence type="ECO:0000256" key="2">
    <source>
        <dbReference type="ARBA" id="ARBA00022840"/>
    </source>
</evidence>
<dbReference type="SUPFAM" id="SSF52540">
    <property type="entry name" value="P-loop containing nucleoside triphosphate hydrolases"/>
    <property type="match status" value="1"/>
</dbReference>
<name>A0A841YD58_9LIST</name>
<protein>
    <submittedName>
        <fullName evidence="5">ABC transporter ATP-binding protein</fullName>
    </submittedName>
</protein>
<dbReference type="InterPro" id="IPR027417">
    <property type="entry name" value="P-loop_NTPase"/>
</dbReference>
<evidence type="ECO:0000256" key="3">
    <source>
        <dbReference type="SAM" id="Phobius"/>
    </source>
</evidence>
<keyword evidence="3" id="KW-0812">Transmembrane</keyword>
<evidence type="ECO:0000313" key="6">
    <source>
        <dbReference type="Proteomes" id="UP000571128"/>
    </source>
</evidence>
<dbReference type="PANTHER" id="PTHR43158:SF10">
    <property type="entry name" value="ABC TRANSPORTER ATP-BINDING PROTEIN YTRB"/>
    <property type="match status" value="1"/>
</dbReference>
<dbReference type="Gene3D" id="3.40.50.300">
    <property type="entry name" value="P-loop containing nucleotide triphosphate hydrolases"/>
    <property type="match status" value="1"/>
</dbReference>
<dbReference type="CDD" id="cd03230">
    <property type="entry name" value="ABC_DR_subfamily_A"/>
    <property type="match status" value="1"/>
</dbReference>
<keyword evidence="1" id="KW-0547">Nucleotide-binding</keyword>
<proteinExistence type="predicted"/>
<sequence>MRVENIKKVIDEKIVLQNISFELKPGEITALIGRNGVGKTTLFSTMMGIFIPDEGKIIIDSEDIMKNPSLKRKIFFLEDSMNYFNSHNVKTIVKLYCSIYTDFDEIYFQNLMNRFDIKMDTKIISFSKGRKALFFMILAFSLNVQYLLLDEPMDGLDVLIKREILDFILEQAKEKKTSVLIASHRLDELDEIADRVFILKGASLELDLYLEEFRQRTMKIQVAFKTKGVPDFVKNDAKLLYRNGRIYTIYVSEEKEEFLKRIKREQIILLEEMTMTIEDIFTFYLAEEKISYLEL</sequence>
<dbReference type="InterPro" id="IPR003439">
    <property type="entry name" value="ABC_transporter-like_ATP-bd"/>
</dbReference>
<keyword evidence="3" id="KW-0472">Membrane</keyword>
<dbReference type="Proteomes" id="UP000571128">
    <property type="component" value="Unassembled WGS sequence"/>
</dbReference>
<dbReference type="GO" id="GO:0016887">
    <property type="term" value="F:ATP hydrolysis activity"/>
    <property type="evidence" value="ECO:0007669"/>
    <property type="project" value="InterPro"/>
</dbReference>
<reference evidence="5 6" key="1">
    <citation type="submission" date="2020-03" db="EMBL/GenBank/DDBJ databases">
        <title>Soil Listeria distribution.</title>
        <authorList>
            <person name="Liao J."/>
            <person name="Wiedmann M."/>
        </authorList>
    </citation>
    <scope>NUCLEOTIDE SEQUENCE [LARGE SCALE GENOMIC DNA]</scope>
    <source>
        <strain evidence="5 6">FSL L7-1645</strain>
    </source>
</reference>
<dbReference type="PANTHER" id="PTHR43158">
    <property type="entry name" value="SKFA PEPTIDE EXPORT ATP-BINDING PROTEIN SKFE"/>
    <property type="match status" value="1"/>
</dbReference>
<dbReference type="InterPro" id="IPR003593">
    <property type="entry name" value="AAA+_ATPase"/>
</dbReference>
<dbReference type="RefSeq" id="WP_185338544.1">
    <property type="nucleotide sequence ID" value="NZ_JAARPY010000003.1"/>
</dbReference>
<comment type="caution">
    <text evidence="5">The sequence shown here is derived from an EMBL/GenBank/DDBJ whole genome shotgun (WGS) entry which is preliminary data.</text>
</comment>
<dbReference type="PROSITE" id="PS50893">
    <property type="entry name" value="ABC_TRANSPORTER_2"/>
    <property type="match status" value="1"/>
</dbReference>
<feature type="transmembrane region" description="Helical" evidence="3">
    <location>
        <begin position="132"/>
        <end position="149"/>
    </location>
</feature>
<gene>
    <name evidence="5" type="ORF">HB844_04690</name>
</gene>
<dbReference type="SMART" id="SM00382">
    <property type="entry name" value="AAA"/>
    <property type="match status" value="1"/>
</dbReference>
<evidence type="ECO:0000259" key="4">
    <source>
        <dbReference type="PROSITE" id="PS50893"/>
    </source>
</evidence>
<dbReference type="AlphaFoldDB" id="A0A841YD58"/>
<evidence type="ECO:0000313" key="5">
    <source>
        <dbReference type="EMBL" id="MBC1398164.1"/>
    </source>
</evidence>
<dbReference type="Pfam" id="PF00005">
    <property type="entry name" value="ABC_tran"/>
    <property type="match status" value="1"/>
</dbReference>
<dbReference type="GO" id="GO:0005524">
    <property type="term" value="F:ATP binding"/>
    <property type="evidence" value="ECO:0007669"/>
    <property type="project" value="UniProtKB-KW"/>
</dbReference>